<dbReference type="EMBL" id="QXFT01001813">
    <property type="protein sequence ID" value="KAE9309811.1"/>
    <property type="molecule type" value="Genomic_DNA"/>
</dbReference>
<dbReference type="AlphaFoldDB" id="A0A6A4DN85"/>
<feature type="signal peptide" evidence="1">
    <location>
        <begin position="1"/>
        <end position="17"/>
    </location>
</feature>
<name>A0A6A4DN85_9STRA</name>
<evidence type="ECO:0000256" key="1">
    <source>
        <dbReference type="SAM" id="SignalP"/>
    </source>
</evidence>
<accession>A0A6A4DN85</accession>
<keyword evidence="3" id="KW-1185">Reference proteome</keyword>
<organism evidence="2 3">
    <name type="scientific">Phytophthora rubi</name>
    <dbReference type="NCBI Taxonomy" id="129364"/>
    <lineage>
        <taxon>Eukaryota</taxon>
        <taxon>Sar</taxon>
        <taxon>Stramenopiles</taxon>
        <taxon>Oomycota</taxon>
        <taxon>Peronosporomycetes</taxon>
        <taxon>Peronosporales</taxon>
        <taxon>Peronosporaceae</taxon>
        <taxon>Phytophthora</taxon>
    </lineage>
</organism>
<evidence type="ECO:0000313" key="2">
    <source>
        <dbReference type="EMBL" id="KAE9309811.1"/>
    </source>
</evidence>
<sequence>MASCSVSLLSAVITTLARRMGGPSSLQVFDCPRVLGRHLLAGTAPRRVELDTACRGSKRPRRSCSP</sequence>
<dbReference type="Proteomes" id="UP000434957">
    <property type="component" value="Unassembled WGS sequence"/>
</dbReference>
<feature type="chain" id="PRO_5025484152" evidence="1">
    <location>
        <begin position="18"/>
        <end position="66"/>
    </location>
</feature>
<gene>
    <name evidence="2" type="ORF">PR003_g20425</name>
</gene>
<comment type="caution">
    <text evidence="2">The sequence shown here is derived from an EMBL/GenBank/DDBJ whole genome shotgun (WGS) entry which is preliminary data.</text>
</comment>
<evidence type="ECO:0000313" key="3">
    <source>
        <dbReference type="Proteomes" id="UP000434957"/>
    </source>
</evidence>
<reference evidence="2 3" key="1">
    <citation type="submission" date="2018-08" db="EMBL/GenBank/DDBJ databases">
        <title>Genomic investigation of the strawberry pathogen Phytophthora fragariae indicates pathogenicity is determined by transcriptional variation in three key races.</title>
        <authorList>
            <person name="Adams T.M."/>
            <person name="Armitage A.D."/>
            <person name="Sobczyk M.K."/>
            <person name="Bates H.J."/>
            <person name="Dunwell J.M."/>
            <person name="Nellist C.F."/>
            <person name="Harrison R.J."/>
        </authorList>
    </citation>
    <scope>NUCLEOTIDE SEQUENCE [LARGE SCALE GENOMIC DNA]</scope>
    <source>
        <strain evidence="2 3">SCRP333</strain>
    </source>
</reference>
<proteinExistence type="predicted"/>
<protein>
    <submittedName>
        <fullName evidence="2">Uncharacterized protein</fullName>
    </submittedName>
</protein>
<keyword evidence="1" id="KW-0732">Signal</keyword>